<evidence type="ECO:0000313" key="10">
    <source>
        <dbReference type="EMBL" id="SPP82997.1"/>
    </source>
</evidence>
<evidence type="ECO:0000256" key="8">
    <source>
        <dbReference type="SAM" id="MobiDB-lite"/>
    </source>
</evidence>
<keyword evidence="6 9" id="KW-1133">Transmembrane helix</keyword>
<dbReference type="STRING" id="7266.A0A3B0JKZ6"/>
<dbReference type="OrthoDB" id="8655982at2759"/>
<evidence type="ECO:0000256" key="7">
    <source>
        <dbReference type="ARBA" id="ARBA00023136"/>
    </source>
</evidence>
<feature type="transmembrane region" description="Helical" evidence="9">
    <location>
        <begin position="97"/>
        <end position="115"/>
    </location>
</feature>
<evidence type="ECO:0000256" key="2">
    <source>
        <dbReference type="ARBA" id="ARBA00004282"/>
    </source>
</evidence>
<keyword evidence="5" id="KW-0965">Cell junction</keyword>
<accession>A0A3B0JKZ6</accession>
<sequence length="282" mass="31712">MSPLDEKFTAQQKQRQQQQLPQNNSLGSFHNKMNVLPNYTMSGMSSFDAESLPDYSEFDSESVTLDYYKESVLRPPPEKMAPTTTIETITITRPLKVIAFICGVIVVALMVMALASTDWLMAADWRQGLFVHCIEDDSVAPLPFNIQDPPGCYWTRDIGYIKATAALCIITLITDVIATVLTGLGLKTQNHNLKYKFYRIAVLVMLVSLLAVLSALIVYPVCFAGELTMANRRVWEFGWAYGVGWGAAIFLFGAVVLLLCDKESEEIYYKERKIVHENQMRA</sequence>
<evidence type="ECO:0000256" key="3">
    <source>
        <dbReference type="ARBA" id="ARBA00008691"/>
    </source>
</evidence>
<dbReference type="EMBL" id="OUUW01000007">
    <property type="protein sequence ID" value="SPP82997.1"/>
    <property type="molecule type" value="Genomic_DNA"/>
</dbReference>
<dbReference type="FunFam" id="1.20.140.150:FF:000028">
    <property type="entry name" value="Uncharacterized protein, isoform A"/>
    <property type="match status" value="1"/>
</dbReference>
<dbReference type="GO" id="GO:0016020">
    <property type="term" value="C:membrane"/>
    <property type="evidence" value="ECO:0007669"/>
    <property type="project" value="UniProtKB-SubCell"/>
</dbReference>
<comment type="similarity">
    <text evidence="3">Belongs to the TMEM47 family.</text>
</comment>
<dbReference type="InterPro" id="IPR015664">
    <property type="entry name" value="P53_induced"/>
</dbReference>
<dbReference type="Proteomes" id="UP000268350">
    <property type="component" value="Unassembled WGS sequence"/>
</dbReference>
<dbReference type="PANTHER" id="PTHR14399">
    <property type="entry name" value="P53-INDUCED PROTEIN RELATED"/>
    <property type="match status" value="1"/>
</dbReference>
<evidence type="ECO:0000256" key="1">
    <source>
        <dbReference type="ARBA" id="ARBA00004141"/>
    </source>
</evidence>
<feature type="transmembrane region" description="Helical" evidence="9">
    <location>
        <begin position="198"/>
        <end position="219"/>
    </location>
</feature>
<dbReference type="AlphaFoldDB" id="A0A3B0JKZ6"/>
<evidence type="ECO:0000256" key="5">
    <source>
        <dbReference type="ARBA" id="ARBA00022949"/>
    </source>
</evidence>
<keyword evidence="7 9" id="KW-0472">Membrane</keyword>
<gene>
    <name evidence="10" type="ORF">DGUA_6G017774</name>
</gene>
<dbReference type="Pfam" id="PF00822">
    <property type="entry name" value="PMP22_Claudin"/>
    <property type="match status" value="1"/>
</dbReference>
<name>A0A3B0JKZ6_DROGU</name>
<dbReference type="InterPro" id="IPR004031">
    <property type="entry name" value="PMP22/EMP/MP20/Claudin"/>
</dbReference>
<dbReference type="Gene3D" id="1.20.140.150">
    <property type="match status" value="1"/>
</dbReference>
<proteinExistence type="inferred from homology"/>
<keyword evidence="11" id="KW-1185">Reference proteome</keyword>
<dbReference type="GO" id="GO:0005911">
    <property type="term" value="C:cell-cell junction"/>
    <property type="evidence" value="ECO:0007669"/>
    <property type="project" value="TreeGrafter"/>
</dbReference>
<comment type="subcellular location">
    <subcellularLocation>
        <location evidence="2">Cell junction</location>
    </subcellularLocation>
    <subcellularLocation>
        <location evidence="1">Membrane</location>
        <topology evidence="1">Multi-pass membrane protein</topology>
    </subcellularLocation>
</comment>
<dbReference type="PANTHER" id="PTHR14399:SF5">
    <property type="entry name" value="CELL JUNCTION PROTEIN VAB-9"/>
    <property type="match status" value="1"/>
</dbReference>
<evidence type="ECO:0008006" key="12">
    <source>
        <dbReference type="Google" id="ProtNLM"/>
    </source>
</evidence>
<keyword evidence="4 9" id="KW-0812">Transmembrane</keyword>
<evidence type="ECO:0000256" key="9">
    <source>
        <dbReference type="SAM" id="Phobius"/>
    </source>
</evidence>
<organism evidence="10 11">
    <name type="scientific">Drosophila guanche</name>
    <name type="common">Fruit fly</name>
    <dbReference type="NCBI Taxonomy" id="7266"/>
    <lineage>
        <taxon>Eukaryota</taxon>
        <taxon>Metazoa</taxon>
        <taxon>Ecdysozoa</taxon>
        <taxon>Arthropoda</taxon>
        <taxon>Hexapoda</taxon>
        <taxon>Insecta</taxon>
        <taxon>Pterygota</taxon>
        <taxon>Neoptera</taxon>
        <taxon>Endopterygota</taxon>
        <taxon>Diptera</taxon>
        <taxon>Brachycera</taxon>
        <taxon>Muscomorpha</taxon>
        <taxon>Ephydroidea</taxon>
        <taxon>Drosophilidae</taxon>
        <taxon>Drosophila</taxon>
        <taxon>Sophophora</taxon>
    </lineage>
</organism>
<evidence type="ECO:0000256" key="4">
    <source>
        <dbReference type="ARBA" id="ARBA00022692"/>
    </source>
</evidence>
<evidence type="ECO:0000313" key="11">
    <source>
        <dbReference type="Proteomes" id="UP000268350"/>
    </source>
</evidence>
<feature type="transmembrane region" description="Helical" evidence="9">
    <location>
        <begin position="239"/>
        <end position="260"/>
    </location>
</feature>
<protein>
    <recommendedName>
        <fullName evidence="12">Transmembrane protein 47</fullName>
    </recommendedName>
</protein>
<feature type="transmembrane region" description="Helical" evidence="9">
    <location>
        <begin position="163"/>
        <end position="186"/>
    </location>
</feature>
<reference evidence="11" key="1">
    <citation type="submission" date="2018-01" db="EMBL/GenBank/DDBJ databases">
        <authorList>
            <person name="Alioto T."/>
            <person name="Alioto T."/>
        </authorList>
    </citation>
    <scope>NUCLEOTIDE SEQUENCE [LARGE SCALE GENOMIC DNA]</scope>
</reference>
<evidence type="ECO:0000256" key="6">
    <source>
        <dbReference type="ARBA" id="ARBA00022989"/>
    </source>
</evidence>
<feature type="region of interest" description="Disordered" evidence="8">
    <location>
        <begin position="1"/>
        <end position="29"/>
    </location>
</feature>
<feature type="compositionally biased region" description="Low complexity" evidence="8">
    <location>
        <begin position="11"/>
        <end position="22"/>
    </location>
</feature>
<dbReference type="GO" id="GO:0098609">
    <property type="term" value="P:cell-cell adhesion"/>
    <property type="evidence" value="ECO:0007669"/>
    <property type="project" value="TreeGrafter"/>
</dbReference>